<organism evidence="2 3">
    <name type="scientific">Moraxella catarrhalis</name>
    <name type="common">Branhamella catarrhalis</name>
    <dbReference type="NCBI Taxonomy" id="480"/>
    <lineage>
        <taxon>Bacteria</taxon>
        <taxon>Pseudomonadati</taxon>
        <taxon>Pseudomonadota</taxon>
        <taxon>Gammaproteobacteria</taxon>
        <taxon>Moraxellales</taxon>
        <taxon>Moraxellaceae</taxon>
        <taxon>Moraxella</taxon>
    </lineage>
</organism>
<dbReference type="AlphaFoldDB" id="A0A3Q9GA81"/>
<dbReference type="SUPFAM" id="SSF56235">
    <property type="entry name" value="N-terminal nucleophile aminohydrolases (Ntn hydrolases)"/>
    <property type="match status" value="1"/>
</dbReference>
<protein>
    <submittedName>
        <fullName evidence="2">Gamma-glutamyltranspeptidase family protein</fullName>
    </submittedName>
</protein>
<dbReference type="PANTHER" id="PTHR43199:SF1">
    <property type="entry name" value="GLUTATHIONE HYDROLASE PROENZYME"/>
    <property type="match status" value="1"/>
</dbReference>
<proteinExistence type="inferred from homology"/>
<comment type="similarity">
    <text evidence="1">Belongs to the gamma-glutamyltransferase family.</text>
</comment>
<dbReference type="InterPro" id="IPR051792">
    <property type="entry name" value="GGT_bact"/>
</dbReference>
<dbReference type="Pfam" id="PF01019">
    <property type="entry name" value="G_glu_transpept"/>
    <property type="match status" value="1"/>
</dbReference>
<dbReference type="InterPro" id="IPR029055">
    <property type="entry name" value="Ntn_hydrolases_N"/>
</dbReference>
<evidence type="ECO:0000256" key="1">
    <source>
        <dbReference type="ARBA" id="ARBA00009381"/>
    </source>
</evidence>
<reference evidence="2 3" key="1">
    <citation type="submission" date="2018-12" db="EMBL/GenBank/DDBJ databases">
        <title>Persistence of Moraxella catarrhalis in Chronic Obstructive Pulmonary Disease and Regulation of the Hag/MID Adhesin.</title>
        <authorList>
            <person name="Murphy T."/>
            <person name="Zhao X."/>
            <person name="Vyas G."/>
            <person name="Aluvathingal J."/>
            <person name="Nadendla S."/>
            <person name="Tallon L."/>
            <person name="Tettelin H."/>
        </authorList>
    </citation>
    <scope>NUCLEOTIDE SEQUENCE [LARGE SCALE GENOMIC DNA]</scope>
    <source>
        <strain evidence="2 3">46P58B1</strain>
    </source>
</reference>
<accession>A0A3Q9GA81</accession>
<evidence type="ECO:0000313" key="3">
    <source>
        <dbReference type="Proteomes" id="UP000280228"/>
    </source>
</evidence>
<dbReference type="Proteomes" id="UP000280228">
    <property type="component" value="Chromosome"/>
</dbReference>
<dbReference type="EMBL" id="CP034662">
    <property type="protein sequence ID" value="AZQ92672.1"/>
    <property type="molecule type" value="Genomic_DNA"/>
</dbReference>
<sequence length="81" mass="8998">MPWGKLFDTPIHLVKQGFEVSPRLAISVEQNWQHLARYPKTAAYFLPNGVPLQAGSLLKNLEFADSVQALAVQGAKSSAYW</sequence>
<evidence type="ECO:0000313" key="2">
    <source>
        <dbReference type="EMBL" id="AZQ92672.1"/>
    </source>
</evidence>
<name>A0A3Q9GA81_MORCA</name>
<dbReference type="PANTHER" id="PTHR43199">
    <property type="entry name" value="GLUTATHIONE HYDROLASE"/>
    <property type="match status" value="1"/>
</dbReference>
<gene>
    <name evidence="2" type="ORF">EJK53_0636</name>
</gene>